<proteinExistence type="predicted"/>
<keyword evidence="1" id="KW-0732">Signal</keyword>
<organism evidence="2 3">
    <name type="scientific">Pseudoduganella plicata</name>
    <dbReference type="NCBI Taxonomy" id="321984"/>
    <lineage>
        <taxon>Bacteria</taxon>
        <taxon>Pseudomonadati</taxon>
        <taxon>Pseudomonadota</taxon>
        <taxon>Betaproteobacteria</taxon>
        <taxon>Burkholderiales</taxon>
        <taxon>Oxalobacteraceae</taxon>
        <taxon>Telluria group</taxon>
        <taxon>Pseudoduganella</taxon>
    </lineage>
</organism>
<dbReference type="SMART" id="SM00855">
    <property type="entry name" value="PGAM"/>
    <property type="match status" value="1"/>
</dbReference>
<sequence>MPRLLLSLASMALALPLLAAEPAAASADELWQRLQAGGHVLVVRHAATEPGLGDPPGFVLGDCATQRNLSAPGRADAQALGAAVRHHGVPVARVLSSRWCRCQDTARLAFGRVEAVAMLDSMMYDGDAARARKLAELRQSVLAWQAPGNLVLVTHDVNIRALTGDRLAQGEMLVATRRPDGTLAVVGRLGMPKSVDAVQSM</sequence>
<evidence type="ECO:0000256" key="1">
    <source>
        <dbReference type="SAM" id="SignalP"/>
    </source>
</evidence>
<dbReference type="EMBL" id="CP038026">
    <property type="protein sequence ID" value="QBQ39214.1"/>
    <property type="molecule type" value="Genomic_DNA"/>
</dbReference>
<evidence type="ECO:0000313" key="2">
    <source>
        <dbReference type="EMBL" id="QBQ39214.1"/>
    </source>
</evidence>
<dbReference type="CDD" id="cd07040">
    <property type="entry name" value="HP"/>
    <property type="match status" value="1"/>
</dbReference>
<feature type="chain" id="PRO_5046719212" evidence="1">
    <location>
        <begin position="20"/>
        <end position="201"/>
    </location>
</feature>
<evidence type="ECO:0000313" key="3">
    <source>
        <dbReference type="Proteomes" id="UP000294359"/>
    </source>
</evidence>
<dbReference type="InterPro" id="IPR013078">
    <property type="entry name" value="His_Pase_superF_clade-1"/>
</dbReference>
<dbReference type="Proteomes" id="UP000294359">
    <property type="component" value="Chromosome"/>
</dbReference>
<reference evidence="2 3" key="1">
    <citation type="submission" date="2019-03" db="EMBL/GenBank/DDBJ databases">
        <title>Draft Genome Sequences of Six Type Strains of the Genus Massilia.</title>
        <authorList>
            <person name="Miess H."/>
            <person name="Frediansyhah A."/>
            <person name="Gross H."/>
        </authorList>
    </citation>
    <scope>NUCLEOTIDE SEQUENCE [LARGE SCALE GENOMIC DNA]</scope>
    <source>
        <strain evidence="2 3">DSM 17505</strain>
    </source>
</reference>
<name>A0ABX5SJ00_9BURK</name>
<feature type="signal peptide" evidence="1">
    <location>
        <begin position="1"/>
        <end position="19"/>
    </location>
</feature>
<gene>
    <name evidence="2" type="ORF">E1742_01140</name>
</gene>
<accession>A0ABX5SJ00</accession>
<dbReference type="Pfam" id="PF00300">
    <property type="entry name" value="His_Phos_1"/>
    <property type="match status" value="1"/>
</dbReference>
<dbReference type="SUPFAM" id="SSF53254">
    <property type="entry name" value="Phosphoglycerate mutase-like"/>
    <property type="match status" value="1"/>
</dbReference>
<dbReference type="Gene3D" id="3.40.50.1240">
    <property type="entry name" value="Phosphoglycerate mutase-like"/>
    <property type="match status" value="1"/>
</dbReference>
<dbReference type="InterPro" id="IPR029033">
    <property type="entry name" value="His_PPase_superfam"/>
</dbReference>
<protein>
    <submittedName>
        <fullName evidence="2">Histidine phosphatase family protein</fullName>
    </submittedName>
</protein>
<keyword evidence="3" id="KW-1185">Reference proteome</keyword>